<accession>A0ABT1Z9P9</accession>
<dbReference type="Pfam" id="PF07992">
    <property type="entry name" value="Pyr_redox_2"/>
    <property type="match status" value="1"/>
</dbReference>
<evidence type="ECO:0000259" key="2">
    <source>
        <dbReference type="Pfam" id="PF07992"/>
    </source>
</evidence>
<name>A0ABT1Z9P9_9ACTN</name>
<evidence type="ECO:0000313" key="3">
    <source>
        <dbReference type="EMBL" id="MCR9036951.1"/>
    </source>
</evidence>
<dbReference type="RefSeq" id="WP_258499401.1">
    <property type="nucleotide sequence ID" value="NZ_JANSKA010000005.1"/>
</dbReference>
<dbReference type="EMBL" id="JANSKA010000005">
    <property type="protein sequence ID" value="MCR9036951.1"/>
    <property type="molecule type" value="Genomic_DNA"/>
</dbReference>
<sequence>MSDYDVIVIGGGPAGLAAATSARGEGKRSVLVIERDQKLGGILNQCIHNGFGLITFNEELTGPEYADRFEMLARDAGVEFLLDTMVLDVSPDRVVTCVSEACGMQRITAGAVVLAMGCRERPRGALNIPGFRPAGVYTAGTAQRLVNIEGLMPGREVVILGSGDIGLIMARRMTLEGAHVACVAELMPYSGGLKRNIVQCLDDFGIPLLLSHTVTRVEGKRRVEAVWIAQVDEKGRPISGTENRYPCDTLLLSVGLLPENELSRAAGVALSRVTRGPVVNESLETSVPGIFACGNVLHVHDLVDYVSQEATAAGAAAGAWADACAQHQAHDEEPGIPVVAEGGVRYTVPQSIDPERMLEKLTIRFRVGGVFEDRRICVYLGDERVISKRRPILVPGEMEDVTLKREDLLARPGLEKIVVTLEEA</sequence>
<dbReference type="PANTHER" id="PTHR42949:SF3">
    <property type="entry name" value="ANAEROBIC GLYCEROL-3-PHOSPHATE DEHYDROGENASE SUBUNIT B"/>
    <property type="match status" value="1"/>
</dbReference>
<evidence type="ECO:0000313" key="4">
    <source>
        <dbReference type="Proteomes" id="UP001204320"/>
    </source>
</evidence>
<organism evidence="3 4">
    <name type="scientific">Tractidigestivibacter montrealensis</name>
    <dbReference type="NCBI Taxonomy" id="2972466"/>
    <lineage>
        <taxon>Bacteria</taxon>
        <taxon>Bacillati</taxon>
        <taxon>Actinomycetota</taxon>
        <taxon>Coriobacteriia</taxon>
        <taxon>Coriobacteriales</taxon>
        <taxon>Atopobiaceae</taxon>
        <taxon>Tractidigestivibacter</taxon>
    </lineage>
</organism>
<feature type="domain" description="FAD/NAD(P)-binding" evidence="2">
    <location>
        <begin position="4"/>
        <end position="306"/>
    </location>
</feature>
<dbReference type="SUPFAM" id="SSF51905">
    <property type="entry name" value="FAD/NAD(P)-binding domain"/>
    <property type="match status" value="1"/>
</dbReference>
<dbReference type="PANTHER" id="PTHR42949">
    <property type="entry name" value="ANAEROBIC GLYCEROL-3-PHOSPHATE DEHYDROGENASE SUBUNIT B"/>
    <property type="match status" value="1"/>
</dbReference>
<evidence type="ECO:0000256" key="1">
    <source>
        <dbReference type="ARBA" id="ARBA00023002"/>
    </source>
</evidence>
<reference evidence="3 4" key="1">
    <citation type="submission" date="2022-08" db="EMBL/GenBank/DDBJ databases">
        <title>Tractidigestivibacter montrealensis type strain KD21.</title>
        <authorList>
            <person name="Diop K."/>
            <person name="Richard C."/>
            <person name="Routy B."/>
        </authorList>
    </citation>
    <scope>NUCLEOTIDE SEQUENCE [LARGE SCALE GENOMIC DNA]</scope>
    <source>
        <strain evidence="3 4">KD21</strain>
    </source>
</reference>
<proteinExistence type="predicted"/>
<keyword evidence="1" id="KW-0560">Oxidoreductase</keyword>
<protein>
    <submittedName>
        <fullName evidence="3">NAD(P)/FAD-dependent oxidoreductase</fullName>
    </submittedName>
</protein>
<dbReference type="PRINTS" id="PR00411">
    <property type="entry name" value="PNDRDTASEI"/>
</dbReference>
<dbReference type="InterPro" id="IPR051691">
    <property type="entry name" value="Metab_Enz_Cyan_OpOx_G3PDH"/>
</dbReference>
<dbReference type="Proteomes" id="UP001204320">
    <property type="component" value="Unassembled WGS sequence"/>
</dbReference>
<keyword evidence="4" id="KW-1185">Reference proteome</keyword>
<dbReference type="InterPro" id="IPR023753">
    <property type="entry name" value="FAD/NAD-binding_dom"/>
</dbReference>
<dbReference type="InterPro" id="IPR036188">
    <property type="entry name" value="FAD/NAD-bd_sf"/>
</dbReference>
<dbReference type="PRINTS" id="PR00368">
    <property type="entry name" value="FADPNR"/>
</dbReference>
<comment type="caution">
    <text evidence="3">The sequence shown here is derived from an EMBL/GenBank/DDBJ whole genome shotgun (WGS) entry which is preliminary data.</text>
</comment>
<gene>
    <name evidence="3" type="ORF">NVS32_08345</name>
</gene>
<dbReference type="Gene3D" id="3.50.50.60">
    <property type="entry name" value="FAD/NAD(P)-binding domain"/>
    <property type="match status" value="2"/>
</dbReference>